<keyword evidence="2" id="KW-0560">Oxidoreductase</keyword>
<evidence type="ECO:0000256" key="2">
    <source>
        <dbReference type="ARBA" id="ARBA00023002"/>
    </source>
</evidence>
<gene>
    <name evidence="5" type="ORF">JCM16418_369</name>
</gene>
<keyword evidence="6" id="KW-1185">Reference proteome</keyword>
<evidence type="ECO:0000259" key="4">
    <source>
        <dbReference type="Pfam" id="PF01370"/>
    </source>
</evidence>
<dbReference type="CDD" id="cd08946">
    <property type="entry name" value="SDR_e"/>
    <property type="match status" value="1"/>
</dbReference>
<dbReference type="PANTHER" id="PTHR43103">
    <property type="entry name" value="NUCLEOSIDE-DIPHOSPHATE-SUGAR EPIMERASE"/>
    <property type="match status" value="1"/>
</dbReference>
<evidence type="ECO:0000256" key="3">
    <source>
        <dbReference type="ARBA" id="ARBA00023027"/>
    </source>
</evidence>
<name>W7YVH0_9BACL</name>
<keyword evidence="3" id="KW-0520">NAD</keyword>
<dbReference type="Proteomes" id="UP000019364">
    <property type="component" value="Unassembled WGS sequence"/>
</dbReference>
<dbReference type="AlphaFoldDB" id="W7YVH0"/>
<dbReference type="SUPFAM" id="SSF51735">
    <property type="entry name" value="NAD(P)-binding Rossmann-fold domains"/>
    <property type="match status" value="1"/>
</dbReference>
<dbReference type="Pfam" id="PF01370">
    <property type="entry name" value="Epimerase"/>
    <property type="match status" value="1"/>
</dbReference>
<dbReference type="Gene3D" id="3.40.50.720">
    <property type="entry name" value="NAD(P)-binding Rossmann-like Domain"/>
    <property type="match status" value="1"/>
</dbReference>
<accession>W7YVH0</accession>
<feature type="domain" description="NAD-dependent epimerase/dehydratase" evidence="4">
    <location>
        <begin position="3"/>
        <end position="164"/>
    </location>
</feature>
<proteinExistence type="inferred from homology"/>
<organism evidence="5 6">
    <name type="scientific">Paenibacillus pini JCM 16418</name>
    <dbReference type="NCBI Taxonomy" id="1236976"/>
    <lineage>
        <taxon>Bacteria</taxon>
        <taxon>Bacillati</taxon>
        <taxon>Bacillota</taxon>
        <taxon>Bacilli</taxon>
        <taxon>Bacillales</taxon>
        <taxon>Paenibacillaceae</taxon>
        <taxon>Paenibacillus</taxon>
    </lineage>
</organism>
<comment type="similarity">
    <text evidence="1">Belongs to the NAD(P)-dependent epimerase/dehydratase family.</text>
</comment>
<dbReference type="InterPro" id="IPR001509">
    <property type="entry name" value="Epimerase_deHydtase"/>
</dbReference>
<dbReference type="OrthoDB" id="9779902at2"/>
<sequence>MNILITGASGKIGRTVTDHLSHPYSLRLADLNLSRLSAYANTKHELFMLNVADLEACQKACEHMDLVIHLAGDPSPDAGFYESLLENNIKGTYNIFRAAKDQGVQRVIFASSAQTIEGYPIDAQIYSNMPTRPRNLYGVSKCFGESVASYFAYSEGLQTIALRIGAYDDFIPGGDQMTARDMSAYISPSDLCDLISKAITTEDLPPLTILHAISNNRFKRLNLEESKERVGYDPKSGAFALSHIHLHDEPRS</sequence>
<evidence type="ECO:0000256" key="1">
    <source>
        <dbReference type="ARBA" id="ARBA00007637"/>
    </source>
</evidence>
<dbReference type="EMBL" id="BAVZ01000001">
    <property type="protein sequence ID" value="GAF06414.1"/>
    <property type="molecule type" value="Genomic_DNA"/>
</dbReference>
<dbReference type="RefSeq" id="WP_036645462.1">
    <property type="nucleotide sequence ID" value="NZ_BAVZ01000001.1"/>
</dbReference>
<reference evidence="5 6" key="1">
    <citation type="journal article" date="2014" name="Genome Announc.">
        <title>Draft Genome Sequence of Paenibacillus pini JCM 16418T, Isolated from the Rhizosphere of Pine Tree.</title>
        <authorList>
            <person name="Yuki M."/>
            <person name="Oshima K."/>
            <person name="Suda W."/>
            <person name="Oshida Y."/>
            <person name="Kitamura K."/>
            <person name="Iida Y."/>
            <person name="Hattori M."/>
            <person name="Ohkuma M."/>
        </authorList>
    </citation>
    <scope>NUCLEOTIDE SEQUENCE [LARGE SCALE GENOMIC DNA]</scope>
    <source>
        <strain evidence="5 6">JCM 16418</strain>
    </source>
</reference>
<evidence type="ECO:0000313" key="5">
    <source>
        <dbReference type="EMBL" id="GAF06414.1"/>
    </source>
</evidence>
<comment type="caution">
    <text evidence="5">The sequence shown here is derived from an EMBL/GenBank/DDBJ whole genome shotgun (WGS) entry which is preliminary data.</text>
</comment>
<dbReference type="eggNOG" id="COG0451">
    <property type="taxonomic scope" value="Bacteria"/>
</dbReference>
<dbReference type="STRING" id="1236976.JCM16418_369"/>
<dbReference type="GO" id="GO:0016491">
    <property type="term" value="F:oxidoreductase activity"/>
    <property type="evidence" value="ECO:0007669"/>
    <property type="project" value="UniProtKB-KW"/>
</dbReference>
<dbReference type="InterPro" id="IPR036291">
    <property type="entry name" value="NAD(P)-bd_dom_sf"/>
</dbReference>
<dbReference type="PANTHER" id="PTHR43103:SF5">
    <property type="entry name" value="4-EPIMERASE, PUTATIVE (AFU_ORTHOLOGUE AFUA_7G00360)-RELATED"/>
    <property type="match status" value="1"/>
</dbReference>
<evidence type="ECO:0000313" key="6">
    <source>
        <dbReference type="Proteomes" id="UP000019364"/>
    </source>
</evidence>
<protein>
    <submittedName>
        <fullName evidence="5">UDP-glucose 4-epimerase</fullName>
    </submittedName>
</protein>